<organism evidence="2 3">
    <name type="scientific">Popillia japonica</name>
    <name type="common">Japanese beetle</name>
    <dbReference type="NCBI Taxonomy" id="7064"/>
    <lineage>
        <taxon>Eukaryota</taxon>
        <taxon>Metazoa</taxon>
        <taxon>Ecdysozoa</taxon>
        <taxon>Arthropoda</taxon>
        <taxon>Hexapoda</taxon>
        <taxon>Insecta</taxon>
        <taxon>Pterygota</taxon>
        <taxon>Neoptera</taxon>
        <taxon>Endopterygota</taxon>
        <taxon>Coleoptera</taxon>
        <taxon>Polyphaga</taxon>
        <taxon>Scarabaeiformia</taxon>
        <taxon>Scarabaeidae</taxon>
        <taxon>Rutelinae</taxon>
        <taxon>Popillia</taxon>
    </lineage>
</organism>
<accession>A0AAW1JVA9</accession>
<evidence type="ECO:0000313" key="2">
    <source>
        <dbReference type="EMBL" id="KAK9707877.1"/>
    </source>
</evidence>
<dbReference type="InterPro" id="IPR039902">
    <property type="entry name" value="CCDC148/CCDC112"/>
</dbReference>
<evidence type="ECO:0008006" key="4">
    <source>
        <dbReference type="Google" id="ProtNLM"/>
    </source>
</evidence>
<dbReference type="AlphaFoldDB" id="A0AAW1JVA9"/>
<dbReference type="PANTHER" id="PTHR21549">
    <property type="entry name" value="MUTATED IN BLADDER CANCER 1"/>
    <property type="match status" value="1"/>
</dbReference>
<reference evidence="2 3" key="1">
    <citation type="journal article" date="2024" name="BMC Genomics">
        <title>De novo assembly and annotation of Popillia japonica's genome with initial clues to its potential as an invasive pest.</title>
        <authorList>
            <person name="Cucini C."/>
            <person name="Boschi S."/>
            <person name="Funari R."/>
            <person name="Cardaioli E."/>
            <person name="Iannotti N."/>
            <person name="Marturano G."/>
            <person name="Paoli F."/>
            <person name="Bruttini M."/>
            <person name="Carapelli A."/>
            <person name="Frati F."/>
            <person name="Nardi F."/>
        </authorList>
    </citation>
    <scope>NUCLEOTIDE SEQUENCE [LARGE SCALE GENOMIC DNA]</scope>
    <source>
        <strain evidence="2">DMR45628</strain>
    </source>
</reference>
<keyword evidence="3" id="KW-1185">Reference proteome</keyword>
<evidence type="ECO:0000256" key="1">
    <source>
        <dbReference type="ARBA" id="ARBA00023054"/>
    </source>
</evidence>
<comment type="caution">
    <text evidence="2">The sequence shown here is derived from an EMBL/GenBank/DDBJ whole genome shotgun (WGS) entry which is preliminary data.</text>
</comment>
<evidence type="ECO:0000313" key="3">
    <source>
        <dbReference type="Proteomes" id="UP001458880"/>
    </source>
</evidence>
<sequence length="441" mass="52555">MTSTFLVEINKLKNIETNLEKSEQILLDYLHKHGLTEIIDFYDSLEVERKKGVNIIQNEIINMLTLLNKFKSLPTKTEKEKEHLDYKRTKREMILLAENIKSIHHKTNDYIDKLKQNEKKYYDDVKHFEYKIGDWEKQNSLVWSNPRTNDKIDENISSFLTFLSQNGGHSNGWSSDDHNLFLRVRSKCRNMEELCTYLHNVLPDVSEEEIKLHETWYLKYLELKQKQKEAIKTWRKSKSAVVTQTKPVNSTTVRVASAYSHRKKVSRHEIKEKLEKWKQEKLERIQQERILFDETEKQKKELEYQHKLKHVEIKRAIDNWKVAKLEKEELQLHEKHILEKNQRLFKSAMANRLIKEFQIQDAVFVRRRIESCKPKINCLQRVASSVHATRDPSRLLRPTKQWISRIKTSVEDCTHVENSTTIKTIQRLGMPGWRKGVAVSR</sequence>
<protein>
    <recommendedName>
        <fullName evidence="4">Coiled-coil domain-containing protein 112</fullName>
    </recommendedName>
</protein>
<name>A0AAW1JVA9_POPJA</name>
<keyword evidence="1" id="KW-0175">Coiled coil</keyword>
<dbReference type="PANTHER" id="PTHR21549:SF0">
    <property type="entry name" value="COILED-COIL DOMAIN-CONTAINING PROTEIN 112"/>
    <property type="match status" value="1"/>
</dbReference>
<gene>
    <name evidence="2" type="ORF">QE152_g27553</name>
</gene>
<dbReference type="EMBL" id="JASPKY010000340">
    <property type="protein sequence ID" value="KAK9707877.1"/>
    <property type="molecule type" value="Genomic_DNA"/>
</dbReference>
<dbReference type="Proteomes" id="UP001458880">
    <property type="component" value="Unassembled WGS sequence"/>
</dbReference>
<proteinExistence type="predicted"/>